<dbReference type="EMBL" id="JASOOE010000009">
    <property type="protein sequence ID" value="MDK7187483.1"/>
    <property type="molecule type" value="Genomic_DNA"/>
</dbReference>
<dbReference type="AlphaFoldDB" id="A0AAJ1Q6H6"/>
<evidence type="ECO:0000313" key="1">
    <source>
        <dbReference type="EMBL" id="MDK7187483.1"/>
    </source>
</evidence>
<proteinExistence type="predicted"/>
<organism evidence="1 2">
    <name type="scientific">Facklamia hominis</name>
    <dbReference type="NCBI Taxonomy" id="178214"/>
    <lineage>
        <taxon>Bacteria</taxon>
        <taxon>Bacillati</taxon>
        <taxon>Bacillota</taxon>
        <taxon>Bacilli</taxon>
        <taxon>Lactobacillales</taxon>
        <taxon>Aerococcaceae</taxon>
        <taxon>Facklamia</taxon>
    </lineage>
</organism>
<reference evidence="1" key="1">
    <citation type="submission" date="2023-05" db="EMBL/GenBank/DDBJ databases">
        <title>Cataloging the Phylogenetic Diversity of Human Bladder Bacteria.</title>
        <authorList>
            <person name="Du J."/>
        </authorList>
    </citation>
    <scope>NUCLEOTIDE SEQUENCE</scope>
    <source>
        <strain evidence="1">UMB1231</strain>
    </source>
</reference>
<sequence length="40" mass="4663">MSRKEKKKLEDEIKLTKLLKAVAVLEIIKTLVEIIDKLLK</sequence>
<evidence type="ECO:0000313" key="2">
    <source>
        <dbReference type="Proteomes" id="UP001229251"/>
    </source>
</evidence>
<accession>A0AAJ1Q6H6</accession>
<protein>
    <submittedName>
        <fullName evidence="1">Uncharacterized protein</fullName>
    </submittedName>
</protein>
<name>A0AAJ1Q6H6_9LACT</name>
<dbReference type="Proteomes" id="UP001229251">
    <property type="component" value="Unassembled WGS sequence"/>
</dbReference>
<comment type="caution">
    <text evidence="1">The sequence shown here is derived from an EMBL/GenBank/DDBJ whole genome shotgun (WGS) entry which is preliminary data.</text>
</comment>
<gene>
    <name evidence="1" type="ORF">QP433_05770</name>
</gene>
<dbReference type="RefSeq" id="WP_256388686.1">
    <property type="nucleotide sequence ID" value="NZ_JASOOE010000009.1"/>
</dbReference>